<sequence>MIYLSKAWKTVWAGFGVNLSLGVLYSWGVISAALIDDYQWTATQTQIPYMVASVVFALSMIPGGRLQDSVGPRIALLIASILAGLGFILSSTTVTVIGLTIFFGIIFGLAMGFGYSAPTPAAVKWFHVINRGFISGIVVSGFGLAPFYIAPLTRFLIHQTGLPTTFLTLGILFFLTIFFLSFIIQNPPSGYLPIQLKSKKPQKNYPREIDFTFPTMLKTSQFYLLWVLFFFGTFSGLLIIGQMAKIGQEQAGIENGAILVMVYAVFNFLGRISWGSISDVIGEKKALLLIFLIQVIIYLIFHTMTAPHTLLIGKGLVGFTFGGMLTIFPVITSQLFGLKNLGVNYGFIMTAWGVGGFLGPLLGGAVRDITGTYQTSYTVSALFCLAGSILTFFINKPEARRSN</sequence>
<dbReference type="SUPFAM" id="SSF103473">
    <property type="entry name" value="MFS general substrate transporter"/>
    <property type="match status" value="1"/>
</dbReference>
<feature type="transmembrane region" description="Helical" evidence="4">
    <location>
        <begin position="223"/>
        <end position="244"/>
    </location>
</feature>
<evidence type="ECO:0000256" key="1">
    <source>
        <dbReference type="ARBA" id="ARBA00022692"/>
    </source>
</evidence>
<feature type="transmembrane region" description="Helical" evidence="4">
    <location>
        <begin position="161"/>
        <end position="184"/>
    </location>
</feature>
<keyword evidence="1 4" id="KW-0812">Transmembrane</keyword>
<organism evidence="6 7">
    <name type="scientific">Atribacter laminatus</name>
    <dbReference type="NCBI Taxonomy" id="2847778"/>
    <lineage>
        <taxon>Bacteria</taxon>
        <taxon>Pseudomonadati</taxon>
        <taxon>Atribacterota</taxon>
        <taxon>Atribacteria</taxon>
        <taxon>Atribacterales</taxon>
        <taxon>Atribacteraceae</taxon>
        <taxon>Atribacter</taxon>
    </lineage>
</organism>
<gene>
    <name evidence="6" type="primary">yhjX</name>
    <name evidence="6" type="ORF">RT761_01281</name>
</gene>
<evidence type="ECO:0000256" key="4">
    <source>
        <dbReference type="SAM" id="Phobius"/>
    </source>
</evidence>
<protein>
    <submittedName>
        <fullName evidence="6">Putative MFS-type transporter YhjX</fullName>
    </submittedName>
</protein>
<dbReference type="AlphaFoldDB" id="A0A7T1ALD7"/>
<feature type="transmembrane region" description="Helical" evidence="4">
    <location>
        <begin position="256"/>
        <end position="274"/>
    </location>
</feature>
<accession>A0A7T1ALD7</accession>
<dbReference type="InterPro" id="IPR011701">
    <property type="entry name" value="MFS"/>
</dbReference>
<dbReference type="Proteomes" id="UP000594463">
    <property type="component" value="Chromosome"/>
</dbReference>
<dbReference type="Pfam" id="PF07690">
    <property type="entry name" value="MFS_1"/>
    <property type="match status" value="1"/>
</dbReference>
<dbReference type="CDD" id="cd17353">
    <property type="entry name" value="MFS_OFA_like"/>
    <property type="match status" value="1"/>
</dbReference>
<evidence type="ECO:0000313" key="7">
    <source>
        <dbReference type="Proteomes" id="UP000594463"/>
    </source>
</evidence>
<feature type="transmembrane region" description="Helical" evidence="4">
    <location>
        <begin position="12"/>
        <end position="35"/>
    </location>
</feature>
<keyword evidence="7" id="KW-1185">Reference proteome</keyword>
<dbReference type="InterPro" id="IPR020846">
    <property type="entry name" value="MFS_dom"/>
</dbReference>
<feature type="transmembrane region" description="Helical" evidence="4">
    <location>
        <begin position="343"/>
        <end position="363"/>
    </location>
</feature>
<feature type="transmembrane region" description="Helical" evidence="4">
    <location>
        <begin position="375"/>
        <end position="394"/>
    </location>
</feature>
<dbReference type="RefSeq" id="WP_218113229.1">
    <property type="nucleotide sequence ID" value="NZ_CP065383.1"/>
</dbReference>
<evidence type="ECO:0000256" key="2">
    <source>
        <dbReference type="ARBA" id="ARBA00022989"/>
    </source>
</evidence>
<name>A0A7T1ALD7_ATRLM</name>
<dbReference type="InterPro" id="IPR036259">
    <property type="entry name" value="MFS_trans_sf"/>
</dbReference>
<feature type="transmembrane region" description="Helical" evidence="4">
    <location>
        <begin position="70"/>
        <end position="90"/>
    </location>
</feature>
<reference evidence="6 7" key="1">
    <citation type="journal article" date="2021" name="Nat. Commun.">
        <title>Isolation of a member of the candidate phylum Atribacteria reveals a unique cell membrane structure.</title>
        <authorList>
            <person name="Taiki K."/>
            <person name="Nobu M.K."/>
            <person name="Kusada H."/>
            <person name="Meng X.-Y."/>
            <person name="Hosoki N."/>
            <person name="Uematsu K."/>
            <person name="Yoshioka H."/>
            <person name="Kamagata Y."/>
            <person name="Tamaki H."/>
        </authorList>
    </citation>
    <scope>NUCLEOTIDE SEQUENCE [LARGE SCALE GENOMIC DNA]</scope>
    <source>
        <strain evidence="6 7">RT761</strain>
    </source>
</reference>
<evidence type="ECO:0000313" key="6">
    <source>
        <dbReference type="EMBL" id="QPM68067.1"/>
    </source>
</evidence>
<dbReference type="EMBL" id="CP065383">
    <property type="protein sequence ID" value="QPM68067.1"/>
    <property type="molecule type" value="Genomic_DNA"/>
</dbReference>
<keyword evidence="2 4" id="KW-1133">Transmembrane helix</keyword>
<dbReference type="InterPro" id="IPR050327">
    <property type="entry name" value="Proton-linked_MCT"/>
</dbReference>
<keyword evidence="3 4" id="KW-0472">Membrane</keyword>
<feature type="transmembrane region" description="Helical" evidence="4">
    <location>
        <begin position="47"/>
        <end position="63"/>
    </location>
</feature>
<dbReference type="PANTHER" id="PTHR11360:SF304">
    <property type="entry name" value="MFS DOMAIN-CONTAINING PROTEIN"/>
    <property type="match status" value="1"/>
</dbReference>
<dbReference type="Gene3D" id="1.20.1250.20">
    <property type="entry name" value="MFS general substrate transporter like domains"/>
    <property type="match status" value="2"/>
</dbReference>
<feature type="domain" description="Major facilitator superfamily (MFS) profile" evidence="5">
    <location>
        <begin position="6"/>
        <end position="399"/>
    </location>
</feature>
<feature type="transmembrane region" description="Helical" evidence="4">
    <location>
        <begin position="286"/>
        <end position="304"/>
    </location>
</feature>
<proteinExistence type="predicted"/>
<dbReference type="PROSITE" id="PS50850">
    <property type="entry name" value="MFS"/>
    <property type="match status" value="1"/>
</dbReference>
<feature type="transmembrane region" description="Helical" evidence="4">
    <location>
        <begin position="128"/>
        <end position="149"/>
    </location>
</feature>
<dbReference type="PANTHER" id="PTHR11360">
    <property type="entry name" value="MONOCARBOXYLATE TRANSPORTER"/>
    <property type="match status" value="1"/>
</dbReference>
<feature type="transmembrane region" description="Helical" evidence="4">
    <location>
        <begin position="96"/>
        <end position="116"/>
    </location>
</feature>
<evidence type="ECO:0000259" key="5">
    <source>
        <dbReference type="PROSITE" id="PS50850"/>
    </source>
</evidence>
<dbReference type="KEGG" id="alam:RT761_01281"/>
<feature type="transmembrane region" description="Helical" evidence="4">
    <location>
        <begin position="310"/>
        <end position="331"/>
    </location>
</feature>
<evidence type="ECO:0000256" key="3">
    <source>
        <dbReference type="ARBA" id="ARBA00023136"/>
    </source>
</evidence>
<dbReference type="GO" id="GO:0022857">
    <property type="term" value="F:transmembrane transporter activity"/>
    <property type="evidence" value="ECO:0007669"/>
    <property type="project" value="InterPro"/>
</dbReference>